<evidence type="ECO:0000313" key="2">
    <source>
        <dbReference type="Proteomes" id="UP001150581"/>
    </source>
</evidence>
<evidence type="ECO:0000313" key="1">
    <source>
        <dbReference type="EMBL" id="KAJ1896130.1"/>
    </source>
</evidence>
<comment type="caution">
    <text evidence="1">The sequence shown here is derived from an EMBL/GenBank/DDBJ whole genome shotgun (WGS) entry which is preliminary data.</text>
</comment>
<protein>
    <submittedName>
        <fullName evidence="1">Uncharacterized protein</fullName>
    </submittedName>
</protein>
<reference evidence="1" key="1">
    <citation type="submission" date="2022-07" db="EMBL/GenBank/DDBJ databases">
        <title>Phylogenomic reconstructions and comparative analyses of Kickxellomycotina fungi.</title>
        <authorList>
            <person name="Reynolds N.K."/>
            <person name="Stajich J.E."/>
            <person name="Barry K."/>
            <person name="Grigoriev I.V."/>
            <person name="Crous P."/>
            <person name="Smith M.E."/>
        </authorList>
    </citation>
    <scope>NUCLEOTIDE SEQUENCE</scope>
    <source>
        <strain evidence="1">Benny 63K</strain>
    </source>
</reference>
<organism evidence="1 2">
    <name type="scientific">Kickxella alabastrina</name>
    <dbReference type="NCBI Taxonomy" id="61397"/>
    <lineage>
        <taxon>Eukaryota</taxon>
        <taxon>Fungi</taxon>
        <taxon>Fungi incertae sedis</taxon>
        <taxon>Zoopagomycota</taxon>
        <taxon>Kickxellomycotina</taxon>
        <taxon>Kickxellomycetes</taxon>
        <taxon>Kickxellales</taxon>
        <taxon>Kickxellaceae</taxon>
        <taxon>Kickxella</taxon>
    </lineage>
</organism>
<name>A0ACC1ILW4_9FUNG</name>
<accession>A0ACC1ILW4</accession>
<dbReference type="EMBL" id="JANBPG010000484">
    <property type="protein sequence ID" value="KAJ1896130.1"/>
    <property type="molecule type" value="Genomic_DNA"/>
</dbReference>
<sequence>MSSSSSFRAASTWDPLLILAQITTLQCFAYTIFSLLLLFSTILTPLQLTPALLFDSALLRGDTVSGWTISLAFFLTSVINIIPLLYLVERSRLCIDFTLTFFIIHLGLVIWHSEKVPGMVLWWATVGGSAVVMAVGGRAACVRREMLPIAIRNYMPERPMERRRGADQEEYEMESRDTEVLFDATDAAGGDGDYEEEGGVVSPQRSNTVAGAGIGGDLPRRSAPPTTAATRSNANTSAHGKDKDWDNDNWSDDDNDNDDNDDNDNNDAQPTSTPTPTPTPTTLAKPKETLQSNKGSKSD</sequence>
<proteinExistence type="predicted"/>
<gene>
    <name evidence="1" type="ORF">LPJ66_004183</name>
</gene>
<dbReference type="Proteomes" id="UP001150581">
    <property type="component" value="Unassembled WGS sequence"/>
</dbReference>
<keyword evidence="2" id="KW-1185">Reference proteome</keyword>